<reference evidence="2 3" key="1">
    <citation type="submission" date="2015-11" db="EMBL/GenBank/DDBJ databases">
        <title>Genomic analysis of 38 Legionella species identifies large and diverse effector repertoires.</title>
        <authorList>
            <person name="Burstein D."/>
            <person name="Amaro F."/>
            <person name="Zusman T."/>
            <person name="Lifshitz Z."/>
            <person name="Cohen O."/>
            <person name="Gilbert J.A."/>
            <person name="Pupko T."/>
            <person name="Shuman H.A."/>
            <person name="Segal G."/>
        </authorList>
    </citation>
    <scope>NUCLEOTIDE SEQUENCE [LARGE SCALE GENOMIC DNA]</scope>
    <source>
        <strain evidence="2 3">Oak Ridge-10</strain>
    </source>
</reference>
<keyword evidence="1" id="KW-0732">Signal</keyword>
<dbReference type="GO" id="GO:0016746">
    <property type="term" value="F:acyltransferase activity"/>
    <property type="evidence" value="ECO:0007669"/>
    <property type="project" value="UniProtKB-KW"/>
</dbReference>
<dbReference type="AlphaFoldDB" id="A0A0W0XFU4"/>
<dbReference type="EMBL" id="LNYP01000008">
    <property type="protein sequence ID" value="KTD43431.1"/>
    <property type="molecule type" value="Genomic_DNA"/>
</dbReference>
<gene>
    <name evidence="2" type="ORF">Loak_0606</name>
</gene>
<organism evidence="2 3">
    <name type="scientific">Legionella oakridgensis</name>
    <dbReference type="NCBI Taxonomy" id="29423"/>
    <lineage>
        <taxon>Bacteria</taxon>
        <taxon>Pseudomonadati</taxon>
        <taxon>Pseudomonadota</taxon>
        <taxon>Gammaproteobacteria</taxon>
        <taxon>Legionellales</taxon>
        <taxon>Legionellaceae</taxon>
        <taxon>Legionella</taxon>
    </lineage>
</organism>
<sequence length="125" mass="14059">MHVIIRLSIIFIFAVLASCVKQPSSPEQTSCKISCQKQFDHCKTVCTDNCRRCSTCADVSAAKSYDQYKHEQCIRGGIIARELKSYRDPLQCRKPTCNCLADYRICIQSCSGVIQKRLQVAPTCC</sequence>
<name>A0A0W0XFU4_9GAMM</name>
<comment type="caution">
    <text evidence="2">The sequence shown here is derived from an EMBL/GenBank/DDBJ whole genome shotgun (WGS) entry which is preliminary data.</text>
</comment>
<feature type="chain" id="PRO_5006916486" evidence="1">
    <location>
        <begin position="18"/>
        <end position="125"/>
    </location>
</feature>
<evidence type="ECO:0000313" key="3">
    <source>
        <dbReference type="Proteomes" id="UP000054858"/>
    </source>
</evidence>
<keyword evidence="2" id="KW-0808">Transferase</keyword>
<accession>A0A0W0XFU4</accession>
<evidence type="ECO:0000313" key="2">
    <source>
        <dbReference type="EMBL" id="KTD43431.1"/>
    </source>
</evidence>
<protein>
    <submittedName>
        <fullName evidence="2">Acyltransferase</fullName>
    </submittedName>
</protein>
<dbReference type="Proteomes" id="UP000054858">
    <property type="component" value="Unassembled WGS sequence"/>
</dbReference>
<dbReference type="PATRIC" id="fig|29423.5.peg.630"/>
<proteinExistence type="predicted"/>
<keyword evidence="2" id="KW-0012">Acyltransferase</keyword>
<feature type="signal peptide" evidence="1">
    <location>
        <begin position="1"/>
        <end position="17"/>
    </location>
</feature>
<dbReference type="PROSITE" id="PS51257">
    <property type="entry name" value="PROKAR_LIPOPROTEIN"/>
    <property type="match status" value="1"/>
</dbReference>
<evidence type="ECO:0000256" key="1">
    <source>
        <dbReference type="SAM" id="SignalP"/>
    </source>
</evidence>
<dbReference type="RefSeq" id="WP_025385895.1">
    <property type="nucleotide sequence ID" value="NZ_LCUA01000005.1"/>
</dbReference>